<reference evidence="4" key="2">
    <citation type="submission" date="2014-09" db="EMBL/GenBank/DDBJ databases">
        <authorList>
            <person name="Mudge J."/>
            <person name="Ramaraj T."/>
            <person name="Lindquist I.E."/>
            <person name="Bharti A.K."/>
            <person name="Sundararajan A."/>
            <person name="Cameron C.T."/>
            <person name="Woodward J.E."/>
            <person name="May G.D."/>
            <person name="Brubaker C."/>
            <person name="Broadhvest J."/>
            <person name="Wilkins T.A."/>
        </authorList>
    </citation>
    <scope>NUCLEOTIDE SEQUENCE</scope>
    <source>
        <strain evidence="4">cv. AKA8401</strain>
    </source>
</reference>
<dbReference type="Proteomes" id="UP000032142">
    <property type="component" value="Unassembled WGS sequence"/>
</dbReference>
<sequence length="25" mass="3069">MLYYSLNSRTPAERPSFNRPKIQLW</sequence>
<keyword evidence="4" id="KW-1185">Reference proteome</keyword>
<feature type="compositionally biased region" description="Polar residues" evidence="1">
    <location>
        <begin position="1"/>
        <end position="10"/>
    </location>
</feature>
<dbReference type="EMBL" id="JRRC01488780">
    <property type="protein sequence ID" value="KHG08094.1"/>
    <property type="molecule type" value="Genomic_DNA"/>
</dbReference>
<evidence type="ECO:0000313" key="2">
    <source>
        <dbReference type="EMBL" id="KHG08094.1"/>
    </source>
</evidence>
<proteinExistence type="predicted"/>
<accession>A0A0B0N8A5</accession>
<protein>
    <submittedName>
        <fullName evidence="2">Uncharacterized protein</fullName>
    </submittedName>
</protein>
<dbReference type="EMBL" id="KN435710">
    <property type="protein sequence ID" value="KHG26257.1"/>
    <property type="molecule type" value="Genomic_DNA"/>
</dbReference>
<dbReference type="AlphaFoldDB" id="A0A0B0N8A5"/>
<evidence type="ECO:0000313" key="3">
    <source>
        <dbReference type="EMBL" id="KHG26257.1"/>
    </source>
</evidence>
<evidence type="ECO:0000256" key="1">
    <source>
        <dbReference type="SAM" id="MobiDB-lite"/>
    </source>
</evidence>
<evidence type="ECO:0000313" key="4">
    <source>
        <dbReference type="Proteomes" id="UP000032142"/>
    </source>
</evidence>
<reference evidence="2" key="1">
    <citation type="submission" date="2014-09" db="EMBL/GenBank/DDBJ databases">
        <title>G. arboreum L. cv. AKA8401 A2 genome assembly version 1.0.</title>
        <authorList>
            <person name="Mudge J."/>
            <person name="Ramaraj T."/>
            <person name="Lindquist I.E."/>
            <person name="Bharti A.K."/>
            <person name="Sundararajan A."/>
            <person name="Cameron C.T."/>
            <person name="Woodward J.E."/>
            <person name="May G.D."/>
            <person name="Brubaker C."/>
            <person name="Broadhvest J."/>
            <person name="Wilkins T.A."/>
        </authorList>
    </citation>
    <scope>NUCLEOTIDE SEQUENCE</scope>
</reference>
<name>A0A0B0N8A5_GOSAR</name>
<organism evidence="2 4">
    <name type="scientific">Gossypium arboreum</name>
    <name type="common">Tree cotton</name>
    <name type="synonym">Gossypium nanking</name>
    <dbReference type="NCBI Taxonomy" id="29729"/>
    <lineage>
        <taxon>Eukaryota</taxon>
        <taxon>Viridiplantae</taxon>
        <taxon>Streptophyta</taxon>
        <taxon>Embryophyta</taxon>
        <taxon>Tracheophyta</taxon>
        <taxon>Spermatophyta</taxon>
        <taxon>Magnoliopsida</taxon>
        <taxon>eudicotyledons</taxon>
        <taxon>Gunneridae</taxon>
        <taxon>Pentapetalae</taxon>
        <taxon>rosids</taxon>
        <taxon>malvids</taxon>
        <taxon>Malvales</taxon>
        <taxon>Malvaceae</taxon>
        <taxon>Malvoideae</taxon>
        <taxon>Gossypium</taxon>
    </lineage>
</organism>
<feature type="region of interest" description="Disordered" evidence="1">
    <location>
        <begin position="1"/>
        <end position="25"/>
    </location>
</feature>
<gene>
    <name evidence="3" type="ORF">F383_01753</name>
    <name evidence="2" type="ORF">F383_35119</name>
</gene>